<sequence>MFCRNCGAQIPDGTNFCPYCGSNQTAAGPEPLVRHQQGEKPSTYLVLSIIVTILCCLPFGIIGIIYASKVDSCWNAGNFDEARENSRKAKTWALVGLVLGFVTYLIYILLIFLGVLDFWGYDDYLYMSCLS</sequence>
<name>A0A940IGX6_9BACT</name>
<dbReference type="Pfam" id="PF04505">
    <property type="entry name" value="CD225"/>
    <property type="match status" value="1"/>
</dbReference>
<keyword evidence="2 5" id="KW-0812">Transmembrane</keyword>
<evidence type="ECO:0000259" key="6">
    <source>
        <dbReference type="Pfam" id="PF13240"/>
    </source>
</evidence>
<evidence type="ECO:0000256" key="3">
    <source>
        <dbReference type="ARBA" id="ARBA00022989"/>
    </source>
</evidence>
<dbReference type="EMBL" id="JADIMJ010000105">
    <property type="protein sequence ID" value="MBO8454448.1"/>
    <property type="molecule type" value="Genomic_DNA"/>
</dbReference>
<accession>A0A940IGX6</accession>
<dbReference type="Proteomes" id="UP000771749">
    <property type="component" value="Unassembled WGS sequence"/>
</dbReference>
<proteinExistence type="predicted"/>
<evidence type="ECO:0000256" key="1">
    <source>
        <dbReference type="ARBA" id="ARBA00004370"/>
    </source>
</evidence>
<dbReference type="PANTHER" id="PTHR14948">
    <property type="entry name" value="NG5"/>
    <property type="match status" value="1"/>
</dbReference>
<evidence type="ECO:0000313" key="8">
    <source>
        <dbReference type="Proteomes" id="UP000771749"/>
    </source>
</evidence>
<dbReference type="PANTHER" id="PTHR14948:SF44">
    <property type="entry name" value="PROLINE-RICH TRANSMEMBRANE PROTEIN 1-LIKE"/>
    <property type="match status" value="1"/>
</dbReference>
<dbReference type="InterPro" id="IPR051423">
    <property type="entry name" value="CD225/Dispanin"/>
</dbReference>
<feature type="domain" description="Zinc-ribbon" evidence="6">
    <location>
        <begin position="2"/>
        <end position="22"/>
    </location>
</feature>
<reference evidence="7" key="1">
    <citation type="submission" date="2020-10" db="EMBL/GenBank/DDBJ databases">
        <authorList>
            <person name="Gilroy R."/>
        </authorList>
    </citation>
    <scope>NUCLEOTIDE SEQUENCE</scope>
    <source>
        <strain evidence="7">F1-3629</strain>
    </source>
</reference>
<gene>
    <name evidence="7" type="ORF">IAC07_07000</name>
</gene>
<comment type="caution">
    <text evidence="7">The sequence shown here is derived from an EMBL/GenBank/DDBJ whole genome shotgun (WGS) entry which is preliminary data.</text>
</comment>
<keyword evidence="3 5" id="KW-1133">Transmembrane helix</keyword>
<evidence type="ECO:0000256" key="2">
    <source>
        <dbReference type="ARBA" id="ARBA00022692"/>
    </source>
</evidence>
<dbReference type="GO" id="GO:0016020">
    <property type="term" value="C:membrane"/>
    <property type="evidence" value="ECO:0007669"/>
    <property type="project" value="UniProtKB-SubCell"/>
</dbReference>
<organism evidence="7 8">
    <name type="scientific">Candidatus Cryptobacteroides gallistercoris</name>
    <dbReference type="NCBI Taxonomy" id="2840765"/>
    <lineage>
        <taxon>Bacteria</taxon>
        <taxon>Pseudomonadati</taxon>
        <taxon>Bacteroidota</taxon>
        <taxon>Bacteroidia</taxon>
        <taxon>Bacteroidales</taxon>
        <taxon>Candidatus Cryptobacteroides</taxon>
    </lineage>
</organism>
<feature type="transmembrane region" description="Helical" evidence="5">
    <location>
        <begin position="92"/>
        <end position="116"/>
    </location>
</feature>
<evidence type="ECO:0000256" key="4">
    <source>
        <dbReference type="ARBA" id="ARBA00023136"/>
    </source>
</evidence>
<comment type="subcellular location">
    <subcellularLocation>
        <location evidence="1">Membrane</location>
    </subcellularLocation>
</comment>
<protein>
    <submittedName>
        <fullName evidence="7">CD225/dispanin family protein</fullName>
    </submittedName>
</protein>
<feature type="transmembrane region" description="Helical" evidence="5">
    <location>
        <begin position="44"/>
        <end position="67"/>
    </location>
</feature>
<dbReference type="Pfam" id="PF13240">
    <property type="entry name" value="Zn_Ribbon_1"/>
    <property type="match status" value="1"/>
</dbReference>
<keyword evidence="4 5" id="KW-0472">Membrane</keyword>
<evidence type="ECO:0000313" key="7">
    <source>
        <dbReference type="EMBL" id="MBO8454448.1"/>
    </source>
</evidence>
<dbReference type="AlphaFoldDB" id="A0A940IGX6"/>
<reference evidence="7" key="2">
    <citation type="journal article" date="2021" name="PeerJ">
        <title>Extensive microbial diversity within the chicken gut microbiome revealed by metagenomics and culture.</title>
        <authorList>
            <person name="Gilroy R."/>
            <person name="Ravi A."/>
            <person name="Getino M."/>
            <person name="Pursley I."/>
            <person name="Horton D.L."/>
            <person name="Alikhan N.F."/>
            <person name="Baker D."/>
            <person name="Gharbi K."/>
            <person name="Hall N."/>
            <person name="Watson M."/>
            <person name="Adriaenssens E.M."/>
            <person name="Foster-Nyarko E."/>
            <person name="Jarju S."/>
            <person name="Secka A."/>
            <person name="Antonio M."/>
            <person name="Oren A."/>
            <person name="Chaudhuri R.R."/>
            <person name="La Ragione R."/>
            <person name="Hildebrand F."/>
            <person name="Pallen M.J."/>
        </authorList>
    </citation>
    <scope>NUCLEOTIDE SEQUENCE</scope>
    <source>
        <strain evidence="7">F1-3629</strain>
    </source>
</reference>
<dbReference type="InterPro" id="IPR007593">
    <property type="entry name" value="CD225/Dispanin_fam"/>
</dbReference>
<evidence type="ECO:0000256" key="5">
    <source>
        <dbReference type="SAM" id="Phobius"/>
    </source>
</evidence>
<dbReference type="InterPro" id="IPR026870">
    <property type="entry name" value="Zinc_ribbon_dom"/>
</dbReference>